<comment type="caution">
    <text evidence="2">The sequence shown here is derived from an EMBL/GenBank/DDBJ whole genome shotgun (WGS) entry which is preliminary data.</text>
</comment>
<reference evidence="2" key="1">
    <citation type="journal article" date="2020" name="mSystems">
        <title>Genome- and Community-Level Interaction Insights into Carbon Utilization and Element Cycling Functions of Hydrothermarchaeota in Hydrothermal Sediment.</title>
        <authorList>
            <person name="Zhou Z."/>
            <person name="Liu Y."/>
            <person name="Xu W."/>
            <person name="Pan J."/>
            <person name="Luo Z.H."/>
            <person name="Li M."/>
        </authorList>
    </citation>
    <scope>NUCLEOTIDE SEQUENCE [LARGE SCALE GENOMIC DNA]</scope>
    <source>
        <strain evidence="2">SpSt-61</strain>
    </source>
</reference>
<dbReference type="InterPro" id="IPR011704">
    <property type="entry name" value="ATPase_dyneun-rel_AAA"/>
</dbReference>
<dbReference type="InterPro" id="IPR003593">
    <property type="entry name" value="AAA+_ATPase"/>
</dbReference>
<dbReference type="InterPro" id="IPR027417">
    <property type="entry name" value="P-loop_NTPase"/>
</dbReference>
<sequence length="330" mass="37258">MKGMRISDVKVVLRRLVAINEPVLLIGHAGVGKTQIVRQIGEELNRPVKTVILSQLEPGDLIGLPVSVGGRTEFLRPSWLPSEDEENVILFLDELNRAPLYVRQGILQLVQEKQIGPHTLPKSLSIVAAMNPDMEGYQVNDLSDRALLSRFVVITVQNSAEDLACYLRAKGYTDEEIMPAIDVLEKRGIFSEDIPMPKLDCNPRTIERALRVMRCIADLSQELQYEVLAGIMGMAAADFMRNISGKQLKVEDFLEGRVEKIAEYPLAERITVMLRIIQEGLVEKVPQKVLDALSDEDWASILRNMKKEPSKYFDGFMQLRRVYPRAFEVA</sequence>
<dbReference type="SMART" id="SM00382">
    <property type="entry name" value="AAA"/>
    <property type="match status" value="1"/>
</dbReference>
<dbReference type="Pfam" id="PF07728">
    <property type="entry name" value="AAA_5"/>
    <property type="match status" value="1"/>
</dbReference>
<dbReference type="PANTHER" id="PTHR42759">
    <property type="entry name" value="MOXR FAMILY PROTEIN"/>
    <property type="match status" value="1"/>
</dbReference>
<dbReference type="InterPro" id="IPR050764">
    <property type="entry name" value="CbbQ/NirQ/NorQ/GpvN"/>
</dbReference>
<gene>
    <name evidence="2" type="ORF">ENT78_09025</name>
</gene>
<protein>
    <submittedName>
        <fullName evidence="2">MoxR family ATPase</fullName>
    </submittedName>
</protein>
<dbReference type="GO" id="GO:0005524">
    <property type="term" value="F:ATP binding"/>
    <property type="evidence" value="ECO:0007669"/>
    <property type="project" value="InterPro"/>
</dbReference>
<dbReference type="EMBL" id="DSZZ01000423">
    <property type="protein sequence ID" value="HGU53643.1"/>
    <property type="molecule type" value="Genomic_DNA"/>
</dbReference>
<accession>A0A7V4NFI5</accession>
<dbReference type="SUPFAM" id="SSF52540">
    <property type="entry name" value="P-loop containing nucleoside triphosphate hydrolases"/>
    <property type="match status" value="1"/>
</dbReference>
<organism evidence="2">
    <name type="scientific">Fervidobacterium pennivorans</name>
    <dbReference type="NCBI Taxonomy" id="93466"/>
    <lineage>
        <taxon>Bacteria</taxon>
        <taxon>Thermotogati</taxon>
        <taxon>Thermotogota</taxon>
        <taxon>Thermotogae</taxon>
        <taxon>Thermotogales</taxon>
        <taxon>Fervidobacteriaceae</taxon>
        <taxon>Fervidobacterium</taxon>
    </lineage>
</organism>
<dbReference type="Gene3D" id="3.40.50.300">
    <property type="entry name" value="P-loop containing nucleotide triphosphate hydrolases"/>
    <property type="match status" value="1"/>
</dbReference>
<proteinExistence type="predicted"/>
<dbReference type="AlphaFoldDB" id="A0A7V4NFI5"/>
<feature type="domain" description="AAA+ ATPase" evidence="1">
    <location>
        <begin position="19"/>
        <end position="159"/>
    </location>
</feature>
<dbReference type="CDD" id="cd00009">
    <property type="entry name" value="AAA"/>
    <property type="match status" value="1"/>
</dbReference>
<evidence type="ECO:0000259" key="1">
    <source>
        <dbReference type="SMART" id="SM00382"/>
    </source>
</evidence>
<name>A0A7V4NFI5_FERPE</name>
<evidence type="ECO:0000313" key="2">
    <source>
        <dbReference type="EMBL" id="HGU53643.1"/>
    </source>
</evidence>
<dbReference type="GO" id="GO:0016887">
    <property type="term" value="F:ATP hydrolysis activity"/>
    <property type="evidence" value="ECO:0007669"/>
    <property type="project" value="InterPro"/>
</dbReference>
<dbReference type="PANTHER" id="PTHR42759:SF1">
    <property type="entry name" value="MAGNESIUM-CHELATASE SUBUNIT CHLD"/>
    <property type="match status" value="1"/>
</dbReference>